<evidence type="ECO:0000256" key="5">
    <source>
        <dbReference type="ARBA" id="ARBA00022679"/>
    </source>
</evidence>
<dbReference type="GO" id="GO:0019277">
    <property type="term" value="P:UDP-N-acetylgalactosamine biosynthetic process"/>
    <property type="evidence" value="ECO:0007669"/>
    <property type="project" value="InterPro"/>
</dbReference>
<accession>A0A0A0M973</accession>
<dbReference type="HAMAP" id="MF_00111">
    <property type="entry name" value="MurA"/>
    <property type="match status" value="1"/>
</dbReference>
<evidence type="ECO:0000259" key="14">
    <source>
        <dbReference type="Pfam" id="PF00275"/>
    </source>
</evidence>
<comment type="similarity">
    <text evidence="11 13">Belongs to the EPSP synthase family. MurA subfamily.</text>
</comment>
<evidence type="ECO:0000256" key="4">
    <source>
        <dbReference type="ARBA" id="ARBA00022618"/>
    </source>
</evidence>
<feature type="binding site" evidence="13">
    <location>
        <position position="93"/>
    </location>
    <ligand>
        <name>UDP-N-acetyl-alpha-D-glucosamine</name>
        <dbReference type="ChEBI" id="CHEBI:57705"/>
    </ligand>
</feature>
<evidence type="ECO:0000313" key="16">
    <source>
        <dbReference type="Proteomes" id="UP000030003"/>
    </source>
</evidence>
<dbReference type="Pfam" id="PF00275">
    <property type="entry name" value="EPSP_synthase"/>
    <property type="match status" value="1"/>
</dbReference>
<evidence type="ECO:0000256" key="3">
    <source>
        <dbReference type="ARBA" id="ARBA00022490"/>
    </source>
</evidence>
<feature type="domain" description="Enolpyruvate transferase" evidence="14">
    <location>
        <begin position="6"/>
        <end position="407"/>
    </location>
</feature>
<dbReference type="GO" id="GO:0005737">
    <property type="term" value="C:cytoplasm"/>
    <property type="evidence" value="ECO:0007669"/>
    <property type="project" value="UniProtKB-SubCell"/>
</dbReference>
<evidence type="ECO:0000256" key="7">
    <source>
        <dbReference type="ARBA" id="ARBA00022984"/>
    </source>
</evidence>
<dbReference type="STRING" id="1385515.GCA_000423325_00783"/>
<dbReference type="NCBIfam" id="NF006873">
    <property type="entry name" value="PRK09369.1"/>
    <property type="match status" value="1"/>
</dbReference>
<reference evidence="15 16" key="1">
    <citation type="submission" date="2013-08" db="EMBL/GenBank/DDBJ databases">
        <title>Genomic analysis of Lysobacter defluvii.</title>
        <authorList>
            <person name="Wang Q."/>
            <person name="Wang G."/>
        </authorList>
    </citation>
    <scope>NUCLEOTIDE SEQUENCE [LARGE SCALE GENOMIC DNA]</scope>
    <source>
        <strain evidence="15 16">IMMIB APB-9</strain>
    </source>
</reference>
<dbReference type="PANTHER" id="PTHR43783">
    <property type="entry name" value="UDP-N-ACETYLGLUCOSAMINE 1-CARBOXYVINYLTRANSFERASE"/>
    <property type="match status" value="1"/>
</dbReference>
<evidence type="ECO:0000256" key="8">
    <source>
        <dbReference type="ARBA" id="ARBA00023306"/>
    </source>
</evidence>
<dbReference type="GO" id="GO:0008360">
    <property type="term" value="P:regulation of cell shape"/>
    <property type="evidence" value="ECO:0007669"/>
    <property type="project" value="UniProtKB-KW"/>
</dbReference>
<evidence type="ECO:0000256" key="11">
    <source>
        <dbReference type="ARBA" id="ARBA00038367"/>
    </source>
</evidence>
<dbReference type="GO" id="GO:0009252">
    <property type="term" value="P:peptidoglycan biosynthetic process"/>
    <property type="evidence" value="ECO:0007669"/>
    <property type="project" value="UniProtKB-UniRule"/>
</dbReference>
<comment type="function">
    <text evidence="13">Cell wall formation. Adds enolpyruvyl to UDP-N-acetylglucosamine.</text>
</comment>
<evidence type="ECO:0000256" key="6">
    <source>
        <dbReference type="ARBA" id="ARBA00022960"/>
    </source>
</evidence>
<keyword evidence="8 13" id="KW-0131">Cell cycle</keyword>
<dbReference type="SUPFAM" id="SSF55205">
    <property type="entry name" value="EPT/RTPC-like"/>
    <property type="match status" value="1"/>
</dbReference>
<dbReference type="GO" id="GO:0008760">
    <property type="term" value="F:UDP-N-acetylglucosamine 1-carboxyvinyltransferase activity"/>
    <property type="evidence" value="ECO:0007669"/>
    <property type="project" value="UniProtKB-UniRule"/>
</dbReference>
<dbReference type="GO" id="GO:0051301">
    <property type="term" value="P:cell division"/>
    <property type="evidence" value="ECO:0007669"/>
    <property type="project" value="UniProtKB-KW"/>
</dbReference>
<evidence type="ECO:0000313" key="15">
    <source>
        <dbReference type="EMBL" id="KGO98799.1"/>
    </source>
</evidence>
<dbReference type="AlphaFoldDB" id="A0A0A0M973"/>
<dbReference type="InterPro" id="IPR005750">
    <property type="entry name" value="UDP_GlcNAc_COvinyl_MurA"/>
</dbReference>
<dbReference type="CDD" id="cd01555">
    <property type="entry name" value="UdpNAET"/>
    <property type="match status" value="1"/>
</dbReference>
<dbReference type="GO" id="GO:0071555">
    <property type="term" value="P:cell wall organization"/>
    <property type="evidence" value="ECO:0007669"/>
    <property type="project" value="UniProtKB-KW"/>
</dbReference>
<feature type="binding site" evidence="13">
    <location>
        <position position="306"/>
    </location>
    <ligand>
        <name>UDP-N-acetyl-alpha-D-glucosamine</name>
        <dbReference type="ChEBI" id="CHEBI:57705"/>
    </ligand>
</feature>
<evidence type="ECO:0000256" key="10">
    <source>
        <dbReference type="ARBA" id="ARBA00023317"/>
    </source>
</evidence>
<keyword evidence="7 13" id="KW-0573">Peptidoglycan synthesis</keyword>
<comment type="subcellular location">
    <subcellularLocation>
        <location evidence="1 13">Cytoplasm</location>
    </subcellularLocation>
</comment>
<evidence type="ECO:0000256" key="2">
    <source>
        <dbReference type="ARBA" id="ARBA00004752"/>
    </source>
</evidence>
<dbReference type="EMBL" id="AVBH01000048">
    <property type="protein sequence ID" value="KGO98799.1"/>
    <property type="molecule type" value="Genomic_DNA"/>
</dbReference>
<dbReference type="EC" id="2.5.1.7" evidence="13"/>
<keyword evidence="10 13" id="KW-0670">Pyruvate</keyword>
<evidence type="ECO:0000256" key="9">
    <source>
        <dbReference type="ARBA" id="ARBA00023316"/>
    </source>
</evidence>
<dbReference type="PANTHER" id="PTHR43783:SF1">
    <property type="entry name" value="UDP-N-ACETYLGLUCOSAMINE 1-CARBOXYVINYLTRANSFERASE"/>
    <property type="match status" value="1"/>
</dbReference>
<dbReference type="OrthoDB" id="9803760at2"/>
<dbReference type="NCBIfam" id="TIGR01072">
    <property type="entry name" value="murA"/>
    <property type="match status" value="1"/>
</dbReference>
<keyword evidence="6 13" id="KW-0133">Cell shape</keyword>
<comment type="pathway">
    <text evidence="2 13">Cell wall biogenesis; peptidoglycan biosynthesis.</text>
</comment>
<sequence>MARIIVQGGTPLQGEVTISGAKNAVLPILCATLLADAPVHVSNVPHLHDVVTTTRLLAELGAGIVVDGDYGVTVDPTTATRHVAPYELVRTMRASVLVLGPLLARHGQAEVSLPGGCAIGSRPVDLHIRGLEALGARISVEGGYIKATAPRLRGARHTFPIVSVGATENVLMAATMAEGTTVLENAAREPEIVDLARCLRALGARIHGEGTSRIEVEGVERLHGGEHPVVPDRIETGTFLVAAAMTGGRITACRARPDTLDAVLAALVEGGAEVHCEDDRITVDMHGRRPRAVDITTAPHPGFPTDMQAQFMALNCIAEGTGIINETIFENRFMHVNELLRLGADIRVDGPTAVVRGVERLSGAPVMATDLRASASLILAGLVAEGETSIDRIYHLDRGYENIEEKLSGLGAKIRRVD</sequence>
<gene>
    <name evidence="13" type="primary">murA</name>
    <name evidence="15" type="ORF">N791_13670</name>
</gene>
<evidence type="ECO:0000256" key="12">
    <source>
        <dbReference type="ARBA" id="ARBA00047527"/>
    </source>
</evidence>
<feature type="modified residue" description="2-(S-cysteinyl)pyruvic acid O-phosphothioketal" evidence="13">
    <location>
        <position position="117"/>
    </location>
</feature>
<protein>
    <recommendedName>
        <fullName evidence="13">UDP-N-acetylglucosamine 1-carboxyvinyltransferase</fullName>
        <ecNumber evidence="13">2.5.1.7</ecNumber>
    </recommendedName>
    <alternativeName>
        <fullName evidence="13">Enoylpyruvate transferase</fullName>
    </alternativeName>
    <alternativeName>
        <fullName evidence="13">UDP-N-acetylglucosamine enolpyruvyl transferase</fullName>
        <shortName evidence="13">EPT</shortName>
    </alternativeName>
</protein>
<dbReference type="RefSeq" id="WP_027069267.1">
    <property type="nucleotide sequence ID" value="NZ_AUHT01000005.1"/>
</dbReference>
<organism evidence="15 16">
    <name type="scientific">Lysobacter defluvii IMMIB APB-9 = DSM 18482</name>
    <dbReference type="NCBI Taxonomy" id="1385515"/>
    <lineage>
        <taxon>Bacteria</taxon>
        <taxon>Pseudomonadati</taxon>
        <taxon>Pseudomonadota</taxon>
        <taxon>Gammaproteobacteria</taxon>
        <taxon>Lysobacterales</taxon>
        <taxon>Lysobacteraceae</taxon>
        <taxon>Novilysobacter</taxon>
    </lineage>
</organism>
<comment type="caution">
    <text evidence="15">The sequence shown here is derived from an EMBL/GenBank/DDBJ whole genome shotgun (WGS) entry which is preliminary data.</text>
</comment>
<keyword evidence="16" id="KW-1185">Reference proteome</keyword>
<dbReference type="InterPro" id="IPR013792">
    <property type="entry name" value="RNA3'P_cycl/enolpyr_Trfase_a/b"/>
</dbReference>
<name>A0A0A0M973_9GAMM</name>
<feature type="active site" description="Proton donor" evidence="13">
    <location>
        <position position="117"/>
    </location>
</feature>
<dbReference type="Gene3D" id="3.65.10.10">
    <property type="entry name" value="Enolpyruvate transferase domain"/>
    <property type="match status" value="2"/>
</dbReference>
<dbReference type="FunFam" id="3.65.10.10:FF:000002">
    <property type="entry name" value="UDP-N-acetylglucosamine 1-carboxyvinyltransferase"/>
    <property type="match status" value="1"/>
</dbReference>
<dbReference type="Proteomes" id="UP000030003">
    <property type="component" value="Unassembled WGS sequence"/>
</dbReference>
<dbReference type="InterPro" id="IPR036968">
    <property type="entry name" value="Enolpyruvate_Tfrase_sf"/>
</dbReference>
<feature type="binding site" evidence="13">
    <location>
        <begin position="122"/>
        <end position="126"/>
    </location>
    <ligand>
        <name>UDP-N-acetyl-alpha-D-glucosamine</name>
        <dbReference type="ChEBI" id="CHEBI:57705"/>
    </ligand>
</feature>
<feature type="binding site" evidence="13">
    <location>
        <position position="328"/>
    </location>
    <ligand>
        <name>UDP-N-acetyl-alpha-D-glucosamine</name>
        <dbReference type="ChEBI" id="CHEBI:57705"/>
    </ligand>
</feature>
<dbReference type="UniPathway" id="UPA00219"/>
<comment type="caution">
    <text evidence="13">Lacks conserved residue(s) required for the propagation of feature annotation.</text>
</comment>
<evidence type="ECO:0000256" key="13">
    <source>
        <dbReference type="HAMAP-Rule" id="MF_00111"/>
    </source>
</evidence>
<evidence type="ECO:0000256" key="1">
    <source>
        <dbReference type="ARBA" id="ARBA00004496"/>
    </source>
</evidence>
<keyword evidence="5 13" id="KW-0808">Transferase</keyword>
<dbReference type="eggNOG" id="COG0766">
    <property type="taxonomic scope" value="Bacteria"/>
</dbReference>
<keyword evidence="4 13" id="KW-0132">Cell division</keyword>
<dbReference type="InterPro" id="IPR001986">
    <property type="entry name" value="Enolpyruvate_Tfrase_dom"/>
</dbReference>
<keyword evidence="9 13" id="KW-0961">Cell wall biogenesis/degradation</keyword>
<feature type="binding site" evidence="13">
    <location>
        <begin position="22"/>
        <end position="23"/>
    </location>
    <ligand>
        <name>phosphoenolpyruvate</name>
        <dbReference type="ChEBI" id="CHEBI:58702"/>
    </ligand>
</feature>
<proteinExistence type="inferred from homology"/>
<dbReference type="InterPro" id="IPR050068">
    <property type="entry name" value="MurA_subfamily"/>
</dbReference>
<keyword evidence="3 13" id="KW-0963">Cytoplasm</keyword>
<comment type="catalytic activity">
    <reaction evidence="12 13">
        <text>phosphoenolpyruvate + UDP-N-acetyl-alpha-D-glucosamine = UDP-N-acetyl-3-O-(1-carboxyvinyl)-alpha-D-glucosamine + phosphate</text>
        <dbReference type="Rhea" id="RHEA:18681"/>
        <dbReference type="ChEBI" id="CHEBI:43474"/>
        <dbReference type="ChEBI" id="CHEBI:57705"/>
        <dbReference type="ChEBI" id="CHEBI:58702"/>
        <dbReference type="ChEBI" id="CHEBI:68483"/>
        <dbReference type="EC" id="2.5.1.7"/>
    </reaction>
</comment>